<sequence length="428" mass="46262">MLLSMSTNPTPTQPRTPPTVSEVRFSSQDPPSPGVAKVVSEGITAMVLRPLAQPTLNQWHTDASVPEDQGDARRAASGDQRVTFRSLPSADSGFHSSDYDGDEDSDGSIGYQVSVGHEETARKLTSIKNNKANRSGHSTQTVDENLVGRPRWRQMDPDEKDLADNQVRNIASRARFTRGRGGISTKTYALVPMSIHVAARSGNAADFGPLDWFGDLTDMTPAERRGPVFFKPTHNTHCVTSRPLPRVRPDVANLIHCVDAISLGPKAILGGATIARRDVPKNVPAQALPAEGVSRRNSISKPDIQLEARDSISKICRRHARRDLYKATPPLRPMIIRPDLENLLNPMTSLDDGPTNCEADASSVELPAVQNTLPNTDITPGHGLVVANQVTSPLFQSVAEAAPTSDLLSSAHSNDMISSAQSESMEIK</sequence>
<proteinExistence type="predicted"/>
<dbReference type="HOGENOM" id="CLU_641112_0_0_1"/>
<dbReference type="EMBL" id="KN832575">
    <property type="protein sequence ID" value="KII83647.1"/>
    <property type="molecule type" value="Genomic_DNA"/>
</dbReference>
<reference evidence="2 3" key="1">
    <citation type="submission" date="2014-06" db="EMBL/GenBank/DDBJ databases">
        <title>Evolutionary Origins and Diversification of the Mycorrhizal Mutualists.</title>
        <authorList>
            <consortium name="DOE Joint Genome Institute"/>
            <consortium name="Mycorrhizal Genomics Consortium"/>
            <person name="Kohler A."/>
            <person name="Kuo A."/>
            <person name="Nagy L.G."/>
            <person name="Floudas D."/>
            <person name="Copeland A."/>
            <person name="Barry K.W."/>
            <person name="Cichocki N."/>
            <person name="Veneault-Fourrey C."/>
            <person name="LaButti K."/>
            <person name="Lindquist E.A."/>
            <person name="Lipzen A."/>
            <person name="Lundell T."/>
            <person name="Morin E."/>
            <person name="Murat C."/>
            <person name="Riley R."/>
            <person name="Ohm R."/>
            <person name="Sun H."/>
            <person name="Tunlid A."/>
            <person name="Henrissat B."/>
            <person name="Grigoriev I.V."/>
            <person name="Hibbett D.S."/>
            <person name="Martin F."/>
        </authorList>
    </citation>
    <scope>NUCLEOTIDE SEQUENCE [LARGE SCALE GENOMIC DNA]</scope>
    <source>
        <strain evidence="2 3">FD-325 SS-3</strain>
    </source>
</reference>
<evidence type="ECO:0000256" key="1">
    <source>
        <dbReference type="SAM" id="MobiDB-lite"/>
    </source>
</evidence>
<name>A0A0C9SQE0_PLICR</name>
<organism evidence="2 3">
    <name type="scientific">Plicaturopsis crispa FD-325 SS-3</name>
    <dbReference type="NCBI Taxonomy" id="944288"/>
    <lineage>
        <taxon>Eukaryota</taxon>
        <taxon>Fungi</taxon>
        <taxon>Dikarya</taxon>
        <taxon>Basidiomycota</taxon>
        <taxon>Agaricomycotina</taxon>
        <taxon>Agaricomycetes</taxon>
        <taxon>Agaricomycetidae</taxon>
        <taxon>Amylocorticiales</taxon>
        <taxon>Amylocorticiaceae</taxon>
        <taxon>Plicatura</taxon>
        <taxon>Plicaturopsis crispa</taxon>
    </lineage>
</organism>
<dbReference type="Proteomes" id="UP000053263">
    <property type="component" value="Unassembled WGS sequence"/>
</dbReference>
<evidence type="ECO:0000313" key="2">
    <source>
        <dbReference type="EMBL" id="KII83647.1"/>
    </source>
</evidence>
<protein>
    <submittedName>
        <fullName evidence="2">Uncharacterized protein</fullName>
    </submittedName>
</protein>
<keyword evidence="3" id="KW-1185">Reference proteome</keyword>
<feature type="region of interest" description="Disordered" evidence="1">
    <location>
        <begin position="1"/>
        <end position="36"/>
    </location>
</feature>
<accession>A0A0C9SQE0</accession>
<feature type="region of interest" description="Disordered" evidence="1">
    <location>
        <begin position="61"/>
        <end position="110"/>
    </location>
</feature>
<evidence type="ECO:0000313" key="3">
    <source>
        <dbReference type="Proteomes" id="UP000053263"/>
    </source>
</evidence>
<gene>
    <name evidence="2" type="ORF">PLICRDRAFT_58353</name>
</gene>
<dbReference type="AlphaFoldDB" id="A0A0C9SQE0"/>